<dbReference type="NCBIfam" id="NF002669">
    <property type="entry name" value="PRK02391.1"/>
    <property type="match status" value="1"/>
</dbReference>
<keyword evidence="10 11" id="KW-0472">Membrane</keyword>
<feature type="domain" description="Peptidase M48" evidence="12">
    <location>
        <begin position="76"/>
        <end position="287"/>
    </location>
</feature>
<feature type="transmembrane region" description="Helical" evidence="11">
    <location>
        <begin position="39"/>
        <end position="58"/>
    </location>
</feature>
<dbReference type="Proteomes" id="UP001060368">
    <property type="component" value="Chromosome"/>
</dbReference>
<dbReference type="EC" id="3.4.24.-" evidence="11"/>
<dbReference type="Gene3D" id="3.30.2010.10">
    <property type="entry name" value="Metalloproteases ('zincins'), catalytic domain"/>
    <property type="match status" value="1"/>
</dbReference>
<evidence type="ECO:0000256" key="9">
    <source>
        <dbReference type="ARBA" id="ARBA00023049"/>
    </source>
</evidence>
<dbReference type="InterPro" id="IPR001915">
    <property type="entry name" value="Peptidase_M48"/>
</dbReference>
<proteinExistence type="inferred from homology"/>
<keyword evidence="4 11" id="KW-0812">Transmembrane</keyword>
<evidence type="ECO:0000256" key="10">
    <source>
        <dbReference type="ARBA" id="ARBA00023136"/>
    </source>
</evidence>
<evidence type="ECO:0000313" key="14">
    <source>
        <dbReference type="Proteomes" id="UP001060368"/>
    </source>
</evidence>
<protein>
    <recommendedName>
        <fullName evidence="11">Protease HtpX homolog</fullName>
        <ecNumber evidence="11">3.4.24.-</ecNumber>
    </recommendedName>
</protein>
<evidence type="ECO:0000256" key="4">
    <source>
        <dbReference type="ARBA" id="ARBA00022692"/>
    </source>
</evidence>
<dbReference type="PANTHER" id="PTHR43221">
    <property type="entry name" value="PROTEASE HTPX"/>
    <property type="match status" value="1"/>
</dbReference>
<keyword evidence="2 11" id="KW-1003">Cell membrane</keyword>
<evidence type="ECO:0000256" key="3">
    <source>
        <dbReference type="ARBA" id="ARBA00022670"/>
    </source>
</evidence>
<dbReference type="GO" id="GO:0004222">
    <property type="term" value="F:metalloendopeptidase activity"/>
    <property type="evidence" value="ECO:0007669"/>
    <property type="project" value="UniProtKB-UniRule"/>
</dbReference>
<dbReference type="GO" id="GO:0006508">
    <property type="term" value="P:proteolysis"/>
    <property type="evidence" value="ECO:0007669"/>
    <property type="project" value="UniProtKB-KW"/>
</dbReference>
<reference evidence="13" key="1">
    <citation type="submission" date="2022-04" db="EMBL/GenBank/DDBJ databases">
        <title>Complete genome of Methanoplanus endosymbiosus DSM 3599.</title>
        <authorList>
            <person name="Chen S.-C."/>
            <person name="You Y.-T."/>
            <person name="Zhou Y.-Z."/>
            <person name="Lai M.-C."/>
        </authorList>
    </citation>
    <scope>NUCLEOTIDE SEQUENCE</scope>
    <source>
        <strain evidence="13">DSM 3599</strain>
    </source>
</reference>
<name>A0A9E7PJU8_9EURY</name>
<dbReference type="HAMAP" id="MF_00188">
    <property type="entry name" value="Pept_M48_protease_HtpX"/>
    <property type="match status" value="1"/>
</dbReference>
<feature type="binding site" evidence="11">
    <location>
        <position position="141"/>
    </location>
    <ligand>
        <name>Zn(2+)</name>
        <dbReference type="ChEBI" id="CHEBI:29105"/>
        <note>catalytic</note>
    </ligand>
</feature>
<gene>
    <name evidence="11 13" type="primary">htpX</name>
    <name evidence="13" type="ORF">L6E24_07540</name>
</gene>
<dbReference type="InterPro" id="IPR022919">
    <property type="entry name" value="Pept_M48_protease_HtpX"/>
</dbReference>
<evidence type="ECO:0000256" key="7">
    <source>
        <dbReference type="ARBA" id="ARBA00022833"/>
    </source>
</evidence>
<evidence type="ECO:0000256" key="2">
    <source>
        <dbReference type="ARBA" id="ARBA00022475"/>
    </source>
</evidence>
<feature type="binding site" evidence="11">
    <location>
        <position position="212"/>
    </location>
    <ligand>
        <name>Zn(2+)</name>
        <dbReference type="ChEBI" id="CHEBI:29105"/>
        <note>catalytic</note>
    </ligand>
</feature>
<accession>A0A9E7PJU8</accession>
<comment type="cofactor">
    <cofactor evidence="11">
        <name>Zn(2+)</name>
        <dbReference type="ChEBI" id="CHEBI:29105"/>
    </cofactor>
    <text evidence="11">Binds 1 zinc ion per subunit.</text>
</comment>
<dbReference type="RefSeq" id="WP_257741386.1">
    <property type="nucleotide sequence ID" value="NZ_CP096115.1"/>
</dbReference>
<evidence type="ECO:0000256" key="1">
    <source>
        <dbReference type="ARBA" id="ARBA00009779"/>
    </source>
</evidence>
<evidence type="ECO:0000313" key="13">
    <source>
        <dbReference type="EMBL" id="UUX91234.1"/>
    </source>
</evidence>
<evidence type="ECO:0000256" key="6">
    <source>
        <dbReference type="ARBA" id="ARBA00022801"/>
    </source>
</evidence>
<dbReference type="KEGG" id="mend:L6E24_07540"/>
<keyword evidence="7 11" id="KW-0862">Zinc</keyword>
<feature type="transmembrane region" description="Helical" evidence="11">
    <location>
        <begin position="12"/>
        <end position="33"/>
    </location>
</feature>
<keyword evidence="3 11" id="KW-0645">Protease</keyword>
<feature type="transmembrane region" description="Helical" evidence="11">
    <location>
        <begin position="151"/>
        <end position="173"/>
    </location>
</feature>
<feature type="active site" evidence="11">
    <location>
        <position position="142"/>
    </location>
</feature>
<keyword evidence="9 11" id="KW-0482">Metalloprotease</keyword>
<dbReference type="Pfam" id="PF01435">
    <property type="entry name" value="Peptidase_M48"/>
    <property type="match status" value="1"/>
</dbReference>
<evidence type="ECO:0000256" key="8">
    <source>
        <dbReference type="ARBA" id="ARBA00022989"/>
    </source>
</evidence>
<keyword evidence="5 11" id="KW-0479">Metal-binding</keyword>
<dbReference type="GeneID" id="74307542"/>
<dbReference type="GO" id="GO:0005886">
    <property type="term" value="C:plasma membrane"/>
    <property type="evidence" value="ECO:0007669"/>
    <property type="project" value="UniProtKB-SubCell"/>
</dbReference>
<organism evidence="13 14">
    <name type="scientific">Methanoplanus endosymbiosus</name>
    <dbReference type="NCBI Taxonomy" id="33865"/>
    <lineage>
        <taxon>Archaea</taxon>
        <taxon>Methanobacteriati</taxon>
        <taxon>Methanobacteriota</taxon>
        <taxon>Stenosarchaea group</taxon>
        <taxon>Methanomicrobia</taxon>
        <taxon>Methanomicrobiales</taxon>
        <taxon>Methanomicrobiaceae</taxon>
        <taxon>Methanoplanus</taxon>
    </lineage>
</organism>
<evidence type="ECO:0000256" key="11">
    <source>
        <dbReference type="HAMAP-Rule" id="MF_00188"/>
    </source>
</evidence>
<dbReference type="EMBL" id="CP096115">
    <property type="protein sequence ID" value="UUX91234.1"/>
    <property type="molecule type" value="Genomic_DNA"/>
</dbReference>
<keyword evidence="14" id="KW-1185">Reference proteome</keyword>
<feature type="binding site" evidence="11">
    <location>
        <position position="145"/>
    </location>
    <ligand>
        <name>Zn(2+)</name>
        <dbReference type="ChEBI" id="CHEBI:29105"/>
        <note>catalytic</note>
    </ligand>
</feature>
<dbReference type="InterPro" id="IPR050083">
    <property type="entry name" value="HtpX_protease"/>
</dbReference>
<dbReference type="AlphaFoldDB" id="A0A9E7PJU8"/>
<dbReference type="GO" id="GO:0008270">
    <property type="term" value="F:zinc ion binding"/>
    <property type="evidence" value="ECO:0007669"/>
    <property type="project" value="UniProtKB-UniRule"/>
</dbReference>
<keyword evidence="6 11" id="KW-0378">Hydrolase</keyword>
<evidence type="ECO:0000256" key="5">
    <source>
        <dbReference type="ARBA" id="ARBA00022723"/>
    </source>
</evidence>
<keyword evidence="8 11" id="KW-1133">Transmembrane helix</keyword>
<feature type="transmembrane region" description="Helical" evidence="11">
    <location>
        <begin position="185"/>
        <end position="207"/>
    </location>
</feature>
<dbReference type="PANTHER" id="PTHR43221:SF2">
    <property type="entry name" value="PROTEASE HTPX HOMOLOG"/>
    <property type="match status" value="1"/>
</dbReference>
<comment type="subcellular location">
    <subcellularLocation>
        <location evidence="11">Cell membrane</location>
        <topology evidence="11">Multi-pass membrane protein</topology>
    </subcellularLocation>
</comment>
<sequence length="295" mass="33103">MITKWKRDWGLTGRVFITWALLLAVYLIFFGILNFFFPGYFYMLAGLAFLFAFGQYFFSDRLVLATTRSRIVAEDEEPELHAMIEKLCAEANLPKPRIAVMPSPVPNAFATGRSPNHAVVAVTDSIVSTLNKEELEAVLAHELSHVKNRDILTMTVASFIAMLASMIMQNALFMNLFDGRENNGAWIVIWIVSIVVWIAATLLMLMLSRYREFAADRGSAMITNNPQALISALKKISGKMEYVNPKKKQEIEGANAFYIIPAISGKSLTELLATHPPLEKRIAALEKFESELKGY</sequence>
<evidence type="ECO:0000259" key="12">
    <source>
        <dbReference type="Pfam" id="PF01435"/>
    </source>
</evidence>
<comment type="similarity">
    <text evidence="1 11">Belongs to the peptidase M48B family.</text>
</comment>